<dbReference type="InterPro" id="IPR010699">
    <property type="entry name" value="DUF1275"/>
</dbReference>
<dbReference type="Proteomes" id="UP000023795">
    <property type="component" value="Unassembled WGS sequence"/>
</dbReference>
<reference evidence="2 3" key="1">
    <citation type="journal article" date="2013" name="Genome Announc.">
        <title>Genome Sequence of Moraxella macacae 0408225, a Novel Bacterial Species Isolated from a Cynomolgus Macaque with Epistaxis.</title>
        <authorList>
            <person name="Ladner J.T."/>
            <person name="Whitehouse C.A."/>
            <person name="Koroleva G.I."/>
            <person name="Palacios G.F."/>
        </authorList>
    </citation>
    <scope>NUCLEOTIDE SEQUENCE [LARGE SCALE GENOMIC DNA]</scope>
    <source>
        <strain evidence="2 3">0408225</strain>
    </source>
</reference>
<evidence type="ECO:0000256" key="1">
    <source>
        <dbReference type="SAM" id="Phobius"/>
    </source>
</evidence>
<organism evidence="2 3">
    <name type="scientific">Moraxella macacae 0408225</name>
    <dbReference type="NCBI Taxonomy" id="1230338"/>
    <lineage>
        <taxon>Bacteria</taxon>
        <taxon>Pseudomonadati</taxon>
        <taxon>Pseudomonadota</taxon>
        <taxon>Gammaproteobacteria</taxon>
        <taxon>Moraxellales</taxon>
        <taxon>Moraxellaceae</taxon>
        <taxon>Moraxella</taxon>
    </lineage>
</organism>
<feature type="transmembrane region" description="Helical" evidence="1">
    <location>
        <begin position="90"/>
        <end position="109"/>
    </location>
</feature>
<dbReference type="AlphaFoldDB" id="L2F7E0"/>
<keyword evidence="1" id="KW-1133">Transmembrane helix</keyword>
<gene>
    <name evidence="2" type="ORF">MOMA_08961</name>
</gene>
<evidence type="ECO:0000313" key="2">
    <source>
        <dbReference type="EMBL" id="ELA08676.1"/>
    </source>
</evidence>
<feature type="transmembrane region" description="Helical" evidence="1">
    <location>
        <begin position="58"/>
        <end position="78"/>
    </location>
</feature>
<keyword evidence="1" id="KW-0812">Transmembrane</keyword>
<feature type="transmembrane region" description="Helical" evidence="1">
    <location>
        <begin position="168"/>
        <end position="188"/>
    </location>
</feature>
<dbReference type="PROSITE" id="PS51257">
    <property type="entry name" value="PROKAR_LIPOPROTEIN"/>
    <property type="match status" value="1"/>
</dbReference>
<dbReference type="STRING" id="1230338.MOMA_08961"/>
<sequence length="227" mass="24700">MLEKLPLWIRIGGGVLAFSAGCVNSTALVGFTHLAASHVTGNVSLFATAIANSDYKMLFMVCAVLLSFLAGSVISGFVVGNTDLKEGRRYGLTLCIETVLLIVSLILFYRHSFLGHFFATMACGLQNSMVATYKGTGIRTTHLTGLTSDMGASIGNWLAKRKTDKKMVMFQAMIWYCFCGGGVIGAILYVKIGYLALILPIIIVMLSAILYHWVFLHWDNHGKSVTD</sequence>
<dbReference type="PATRIC" id="fig|1230338.3.peg.1925"/>
<proteinExistence type="predicted"/>
<dbReference type="Pfam" id="PF06912">
    <property type="entry name" value="DUF1275"/>
    <property type="match status" value="1"/>
</dbReference>
<dbReference type="RefSeq" id="WP_009502234.1">
    <property type="nucleotide sequence ID" value="NZ_ANIN01000002.1"/>
</dbReference>
<dbReference type="PANTHER" id="PTHR37314">
    <property type="entry name" value="SLR0142 PROTEIN"/>
    <property type="match status" value="1"/>
</dbReference>
<evidence type="ECO:0008006" key="4">
    <source>
        <dbReference type="Google" id="ProtNLM"/>
    </source>
</evidence>
<feature type="transmembrane region" description="Helical" evidence="1">
    <location>
        <begin position="194"/>
        <end position="214"/>
    </location>
</feature>
<feature type="transmembrane region" description="Helical" evidence="1">
    <location>
        <begin position="7"/>
        <end position="28"/>
    </location>
</feature>
<keyword evidence="3" id="KW-1185">Reference proteome</keyword>
<dbReference type="PANTHER" id="PTHR37314:SF4">
    <property type="entry name" value="UPF0700 TRANSMEMBRANE PROTEIN YOAK"/>
    <property type="match status" value="1"/>
</dbReference>
<comment type="caution">
    <text evidence="2">The sequence shown here is derived from an EMBL/GenBank/DDBJ whole genome shotgun (WGS) entry which is preliminary data.</text>
</comment>
<accession>L2F7E0</accession>
<name>L2F7E0_9GAMM</name>
<dbReference type="EMBL" id="ANIN01000002">
    <property type="protein sequence ID" value="ELA08676.1"/>
    <property type="molecule type" value="Genomic_DNA"/>
</dbReference>
<dbReference type="eggNOG" id="COG3619">
    <property type="taxonomic scope" value="Bacteria"/>
</dbReference>
<protein>
    <recommendedName>
        <fullName evidence="4">DUF1275 domain-containing protein</fullName>
    </recommendedName>
</protein>
<evidence type="ECO:0000313" key="3">
    <source>
        <dbReference type="Proteomes" id="UP000023795"/>
    </source>
</evidence>
<dbReference type="OrthoDB" id="270162at2"/>
<keyword evidence="1" id="KW-0472">Membrane</keyword>